<accession>A0A238KNK1</accession>
<dbReference type="Proteomes" id="UP000203464">
    <property type="component" value="Unassembled WGS sequence"/>
</dbReference>
<proteinExistence type="predicted"/>
<keyword evidence="2" id="KW-1185">Reference proteome</keyword>
<dbReference type="EMBL" id="FXYD01000006">
    <property type="protein sequence ID" value="SMX44261.1"/>
    <property type="molecule type" value="Genomic_DNA"/>
</dbReference>
<evidence type="ECO:0000313" key="1">
    <source>
        <dbReference type="EMBL" id="SMX44261.1"/>
    </source>
</evidence>
<dbReference type="AlphaFoldDB" id="A0A238KNK1"/>
<reference evidence="2" key="1">
    <citation type="submission" date="2017-05" db="EMBL/GenBank/DDBJ databases">
        <authorList>
            <person name="Rodrigo-Torres L."/>
            <person name="Arahal R. D."/>
            <person name="Lucena T."/>
        </authorList>
    </citation>
    <scope>NUCLEOTIDE SEQUENCE [LARGE SCALE GENOMIC DNA]</scope>
    <source>
        <strain evidence="2">CECT 8868</strain>
    </source>
</reference>
<gene>
    <name evidence="1" type="ORF">OCA8868_03103</name>
</gene>
<sequence>MFLKNAWCVAAWDHEVTRDLQQIVVLGEKFVRFERKLANSSRLRVRARIANCLCPTVASRAAQLSVAIMG</sequence>
<organism evidence="1 2">
    <name type="scientific">Octadecabacter ascidiaceicola</name>
    <dbReference type="NCBI Taxonomy" id="1655543"/>
    <lineage>
        <taxon>Bacteria</taxon>
        <taxon>Pseudomonadati</taxon>
        <taxon>Pseudomonadota</taxon>
        <taxon>Alphaproteobacteria</taxon>
        <taxon>Rhodobacterales</taxon>
        <taxon>Roseobacteraceae</taxon>
        <taxon>Octadecabacter</taxon>
    </lineage>
</organism>
<protein>
    <submittedName>
        <fullName evidence="1">Uncharacterized protein</fullName>
    </submittedName>
</protein>
<evidence type="ECO:0000313" key="2">
    <source>
        <dbReference type="Proteomes" id="UP000203464"/>
    </source>
</evidence>
<name>A0A238KNK1_9RHOB</name>